<accession>A0A498D143</accession>
<proteinExistence type="predicted"/>
<dbReference type="InterPro" id="IPR008920">
    <property type="entry name" value="TF_FadR/GntR_C"/>
</dbReference>
<dbReference type="InterPro" id="IPR036390">
    <property type="entry name" value="WH_DNA-bd_sf"/>
</dbReference>
<dbReference type="InterPro" id="IPR000524">
    <property type="entry name" value="Tscrpt_reg_HTH_GntR"/>
</dbReference>
<dbReference type="SMART" id="SM00895">
    <property type="entry name" value="FCD"/>
    <property type="match status" value="1"/>
</dbReference>
<dbReference type="CDD" id="cd07377">
    <property type="entry name" value="WHTH_GntR"/>
    <property type="match status" value="1"/>
</dbReference>
<reference evidence="5 6" key="1">
    <citation type="submission" date="2018-10" db="EMBL/GenBank/DDBJ databases">
        <title>Anaerotruncus faecis sp. nov., isolated from human feces.</title>
        <authorList>
            <person name="Wang Y.-J."/>
        </authorList>
    </citation>
    <scope>NUCLEOTIDE SEQUENCE [LARGE SCALE GENOMIC DNA]</scope>
    <source>
        <strain evidence="5 6">22A2-44</strain>
    </source>
</reference>
<evidence type="ECO:0000256" key="1">
    <source>
        <dbReference type="ARBA" id="ARBA00023015"/>
    </source>
</evidence>
<keyword evidence="1" id="KW-0805">Transcription regulation</keyword>
<dbReference type="Gene3D" id="1.10.10.10">
    <property type="entry name" value="Winged helix-like DNA-binding domain superfamily/Winged helix DNA-binding domain"/>
    <property type="match status" value="1"/>
</dbReference>
<keyword evidence="2" id="KW-0238">DNA-binding</keyword>
<keyword evidence="6" id="KW-1185">Reference proteome</keyword>
<evidence type="ECO:0000313" key="5">
    <source>
        <dbReference type="EMBL" id="RLL13773.1"/>
    </source>
</evidence>
<dbReference type="AlphaFoldDB" id="A0A498D143"/>
<protein>
    <submittedName>
        <fullName evidence="5">GntR family transcriptional regulator</fullName>
    </submittedName>
</protein>
<dbReference type="SUPFAM" id="SSF46785">
    <property type="entry name" value="Winged helix' DNA-binding domain"/>
    <property type="match status" value="1"/>
</dbReference>
<dbReference type="Pfam" id="PF00392">
    <property type="entry name" value="GntR"/>
    <property type="match status" value="1"/>
</dbReference>
<dbReference type="SMART" id="SM00345">
    <property type="entry name" value="HTH_GNTR"/>
    <property type="match status" value="1"/>
</dbReference>
<dbReference type="SUPFAM" id="SSF48008">
    <property type="entry name" value="GntR ligand-binding domain-like"/>
    <property type="match status" value="1"/>
</dbReference>
<dbReference type="PANTHER" id="PTHR43537:SF24">
    <property type="entry name" value="GLUCONATE OPERON TRANSCRIPTIONAL REPRESSOR"/>
    <property type="match status" value="1"/>
</dbReference>
<evidence type="ECO:0000259" key="4">
    <source>
        <dbReference type="PROSITE" id="PS50949"/>
    </source>
</evidence>
<dbReference type="InterPro" id="IPR036388">
    <property type="entry name" value="WH-like_DNA-bd_sf"/>
</dbReference>
<comment type="caution">
    <text evidence="5">The sequence shown here is derived from an EMBL/GenBank/DDBJ whole genome shotgun (WGS) entry which is preliminary data.</text>
</comment>
<dbReference type="GO" id="GO:0003700">
    <property type="term" value="F:DNA-binding transcription factor activity"/>
    <property type="evidence" value="ECO:0007669"/>
    <property type="project" value="InterPro"/>
</dbReference>
<name>A0A498D143_9FIRM</name>
<dbReference type="Gene3D" id="1.20.120.530">
    <property type="entry name" value="GntR ligand-binding domain-like"/>
    <property type="match status" value="1"/>
</dbReference>
<dbReference type="GO" id="GO:0003677">
    <property type="term" value="F:DNA binding"/>
    <property type="evidence" value="ECO:0007669"/>
    <property type="project" value="UniProtKB-KW"/>
</dbReference>
<sequence>MADRSTGAAGRAYDYLYSGILSGEFPLGSPIAEVEIGEALGLSRSPVREALKRMEAEGLVSHFPGRGTFVTDITQRDLEEIFELRIMFELHALHTACRYFDEEMLDRLEQAFLDLNENSDPQQYYDANHLLHTSIIAYGGNSRLEKFYDMLTAQFAIVNRISARDPEHFNASKKKHLNIIRALKQRDETSAERYLFQHLNEVRDRTIKEYSEPFPIKKARSLPARRLESE</sequence>
<gene>
    <name evidence="5" type="ORF">D4A47_02465</name>
</gene>
<dbReference type="PRINTS" id="PR00035">
    <property type="entry name" value="HTHGNTR"/>
</dbReference>
<dbReference type="PANTHER" id="PTHR43537">
    <property type="entry name" value="TRANSCRIPTIONAL REGULATOR, GNTR FAMILY"/>
    <property type="match status" value="1"/>
</dbReference>
<keyword evidence="3" id="KW-0804">Transcription</keyword>
<dbReference type="Proteomes" id="UP000276301">
    <property type="component" value="Unassembled WGS sequence"/>
</dbReference>
<dbReference type="Pfam" id="PF07729">
    <property type="entry name" value="FCD"/>
    <property type="match status" value="1"/>
</dbReference>
<dbReference type="EMBL" id="RCHT01000002">
    <property type="protein sequence ID" value="RLL13773.1"/>
    <property type="molecule type" value="Genomic_DNA"/>
</dbReference>
<dbReference type="RefSeq" id="WP_121586002.1">
    <property type="nucleotide sequence ID" value="NZ_DBGELX010000087.1"/>
</dbReference>
<evidence type="ECO:0000256" key="3">
    <source>
        <dbReference type="ARBA" id="ARBA00023163"/>
    </source>
</evidence>
<feature type="domain" description="HTH gntR-type" evidence="4">
    <location>
        <begin position="6"/>
        <end position="73"/>
    </location>
</feature>
<evidence type="ECO:0000313" key="6">
    <source>
        <dbReference type="Proteomes" id="UP000276301"/>
    </source>
</evidence>
<dbReference type="InterPro" id="IPR011711">
    <property type="entry name" value="GntR_C"/>
</dbReference>
<evidence type="ECO:0000256" key="2">
    <source>
        <dbReference type="ARBA" id="ARBA00023125"/>
    </source>
</evidence>
<organism evidence="5 6">
    <name type="scientific">Anaerotruncus massiliensis</name>
    <name type="common">ex Liu et al. 2021</name>
    <dbReference type="NCBI Taxonomy" id="2321404"/>
    <lineage>
        <taxon>Bacteria</taxon>
        <taxon>Bacillati</taxon>
        <taxon>Bacillota</taxon>
        <taxon>Clostridia</taxon>
        <taxon>Eubacteriales</taxon>
        <taxon>Oscillospiraceae</taxon>
        <taxon>Anaerotruncus</taxon>
    </lineage>
</organism>
<dbReference type="PROSITE" id="PS50949">
    <property type="entry name" value="HTH_GNTR"/>
    <property type="match status" value="1"/>
</dbReference>